<feature type="transmembrane region" description="Helical" evidence="1">
    <location>
        <begin position="20"/>
        <end position="38"/>
    </location>
</feature>
<gene>
    <name evidence="2" type="ORF">A2W18_14895</name>
</gene>
<sequence length="71" mass="7826">MIYTKGYEASKSGLGQGLRFGLYLGVMLSVANSYGWYVVLPIPLVIACYWFAAILVQFMLAGIAVGLIYRK</sequence>
<proteinExistence type="predicted"/>
<keyword evidence="1" id="KW-0472">Membrane</keyword>
<evidence type="ECO:0000313" key="3">
    <source>
        <dbReference type="Proteomes" id="UP000179076"/>
    </source>
</evidence>
<evidence type="ECO:0000256" key="1">
    <source>
        <dbReference type="SAM" id="Phobius"/>
    </source>
</evidence>
<accession>A0A1F6V7P6</accession>
<keyword evidence="1" id="KW-0812">Transmembrane</keyword>
<dbReference type="Proteomes" id="UP000179076">
    <property type="component" value="Unassembled WGS sequence"/>
</dbReference>
<reference evidence="2 3" key="1">
    <citation type="journal article" date="2016" name="Nat. Commun.">
        <title>Thousands of microbial genomes shed light on interconnected biogeochemical processes in an aquifer system.</title>
        <authorList>
            <person name="Anantharaman K."/>
            <person name="Brown C.T."/>
            <person name="Hug L.A."/>
            <person name="Sharon I."/>
            <person name="Castelle C.J."/>
            <person name="Probst A.J."/>
            <person name="Thomas B.C."/>
            <person name="Singh A."/>
            <person name="Wilkins M.J."/>
            <person name="Karaoz U."/>
            <person name="Brodie E.L."/>
            <person name="Williams K.H."/>
            <person name="Hubbard S.S."/>
            <person name="Banfield J.F."/>
        </authorList>
    </citation>
    <scope>NUCLEOTIDE SEQUENCE [LARGE SCALE GENOMIC DNA]</scope>
</reference>
<evidence type="ECO:0000313" key="2">
    <source>
        <dbReference type="EMBL" id="OGI65707.1"/>
    </source>
</evidence>
<name>A0A1F6V7P6_9PROT</name>
<protein>
    <submittedName>
        <fullName evidence="2">Uncharacterized protein</fullName>
    </submittedName>
</protein>
<comment type="caution">
    <text evidence="2">The sequence shown here is derived from an EMBL/GenBank/DDBJ whole genome shotgun (WGS) entry which is preliminary data.</text>
</comment>
<dbReference type="EMBL" id="MFSP01000103">
    <property type="protein sequence ID" value="OGI65707.1"/>
    <property type="molecule type" value="Genomic_DNA"/>
</dbReference>
<keyword evidence="1" id="KW-1133">Transmembrane helix</keyword>
<organism evidence="2 3">
    <name type="scientific">Candidatus Muproteobacteria bacterium RBG_16_60_9</name>
    <dbReference type="NCBI Taxonomy" id="1817755"/>
    <lineage>
        <taxon>Bacteria</taxon>
        <taxon>Pseudomonadati</taxon>
        <taxon>Pseudomonadota</taxon>
        <taxon>Candidatus Muproteobacteria</taxon>
    </lineage>
</organism>
<feature type="transmembrane region" description="Helical" evidence="1">
    <location>
        <begin position="44"/>
        <end position="69"/>
    </location>
</feature>
<dbReference type="AlphaFoldDB" id="A0A1F6V7P6"/>